<reference evidence="2" key="1">
    <citation type="submission" date="2018-01" db="EMBL/GenBank/DDBJ databases">
        <title>Comparative genomics of Mycobacterium mucogenicum and Mycobacterium neoaurum clade members emphasizing tRNA and non-coding RNA.</title>
        <authorList>
            <person name="Behra P.R.K."/>
            <person name="Pettersson B.M.F."/>
            <person name="Das S."/>
            <person name="Dasgupta S."/>
            <person name="Kirsebom L.A."/>
        </authorList>
    </citation>
    <scope>NUCLEOTIDE SEQUENCE</scope>
    <source>
        <strain evidence="2">DSM 44124</strain>
    </source>
</reference>
<organism evidence="2">
    <name type="scientific">Mycolicibacterium mucogenicum DSM 44124</name>
    <dbReference type="NCBI Taxonomy" id="1226753"/>
    <lineage>
        <taxon>Bacteria</taxon>
        <taxon>Bacillati</taxon>
        <taxon>Actinomycetota</taxon>
        <taxon>Actinomycetes</taxon>
        <taxon>Mycobacteriales</taxon>
        <taxon>Mycobacteriaceae</taxon>
        <taxon>Mycolicibacterium</taxon>
    </lineage>
</organism>
<feature type="domain" description="OLD protein-like TOPRIM" evidence="1">
    <location>
        <begin position="83"/>
        <end position="142"/>
    </location>
</feature>
<sequence>MAVESIVRWCQQMVMYGFNVVVASHHEEFLRAPTDDVTLVHITRDQDLIETVARTLPVADTRQLQELAADVGVHPATALSLNRGILFVEGPLDEAVLDEYGGAKLDAAGVKIVPIHGTKNLEGLISAELVTKLGMKFGILTDATVTATMRDRSGNKRSSEERKVLRVLQIAEERGLPVAMSFGVPEADLLFALPAEAIREYLRGPFPEWEALVAECRVALNKGPSDSVNWKAYAYEKYGLPITTPGGVRSIVRKLDLDDVELPSIRAVVEEIVAWATTTAS</sequence>
<evidence type="ECO:0000259" key="1">
    <source>
        <dbReference type="Pfam" id="PF20469"/>
    </source>
</evidence>
<dbReference type="Pfam" id="PF20469">
    <property type="entry name" value="OLD-like_TOPRIM"/>
    <property type="match status" value="1"/>
</dbReference>
<dbReference type="InterPro" id="IPR034139">
    <property type="entry name" value="TOPRIM_OLD"/>
</dbReference>
<comment type="caution">
    <text evidence="2">The sequence shown here is derived from an EMBL/GenBank/DDBJ whole genome shotgun (WGS) entry which is preliminary data.</text>
</comment>
<name>A0A8H2JA41_MYCMU</name>
<gene>
    <name evidence="2" type="ORF">C1S78_07185</name>
</gene>
<dbReference type="AlphaFoldDB" id="A0A8H2JA41"/>
<accession>A0A8H2JA41</accession>
<evidence type="ECO:0000313" key="2">
    <source>
        <dbReference type="EMBL" id="TLH52164.1"/>
    </source>
</evidence>
<protein>
    <recommendedName>
        <fullName evidence="1">OLD protein-like TOPRIM domain-containing protein</fullName>
    </recommendedName>
</protein>
<proteinExistence type="predicted"/>
<dbReference type="EMBL" id="POTL01000001">
    <property type="protein sequence ID" value="TLH52164.1"/>
    <property type="molecule type" value="Genomic_DNA"/>
</dbReference>